<dbReference type="Proteomes" id="UP001152320">
    <property type="component" value="Chromosome 8"/>
</dbReference>
<reference evidence="1" key="1">
    <citation type="submission" date="2021-10" db="EMBL/GenBank/DDBJ databases">
        <title>Tropical sea cucumber genome reveals ecological adaptation and Cuvierian tubules defense mechanism.</title>
        <authorList>
            <person name="Chen T."/>
        </authorList>
    </citation>
    <scope>NUCLEOTIDE SEQUENCE</scope>
    <source>
        <strain evidence="1">Nanhai2018</strain>
        <tissue evidence="1">Muscle</tissue>
    </source>
</reference>
<accession>A0A9Q1C230</accession>
<organism evidence="1 2">
    <name type="scientific">Holothuria leucospilota</name>
    <name type="common">Black long sea cucumber</name>
    <name type="synonym">Mertensiothuria leucospilota</name>
    <dbReference type="NCBI Taxonomy" id="206669"/>
    <lineage>
        <taxon>Eukaryota</taxon>
        <taxon>Metazoa</taxon>
        <taxon>Echinodermata</taxon>
        <taxon>Eleutherozoa</taxon>
        <taxon>Echinozoa</taxon>
        <taxon>Holothuroidea</taxon>
        <taxon>Aspidochirotacea</taxon>
        <taxon>Aspidochirotida</taxon>
        <taxon>Holothuriidae</taxon>
        <taxon>Holothuria</taxon>
    </lineage>
</organism>
<evidence type="ECO:0000313" key="2">
    <source>
        <dbReference type="Proteomes" id="UP001152320"/>
    </source>
</evidence>
<comment type="caution">
    <text evidence="1">The sequence shown here is derived from an EMBL/GenBank/DDBJ whole genome shotgun (WGS) entry which is preliminary data.</text>
</comment>
<sequence length="112" mass="12753">MLTEEEYWSVIQSMATGKVPGSDGLPLLEFYRVLWPQIKLFVVMSLNSGFLVQKICPEQSKAIIKLLLKEGKNPKKIGNWRPISLLYVDYKIAVSCISARLKLVMSFIIHPD</sequence>
<protein>
    <submittedName>
        <fullName evidence="1">Uncharacterized protein</fullName>
    </submittedName>
</protein>
<dbReference type="EMBL" id="JAIZAY010000008">
    <property type="protein sequence ID" value="KAJ8036770.1"/>
    <property type="molecule type" value="Genomic_DNA"/>
</dbReference>
<dbReference type="PANTHER" id="PTHR19446">
    <property type="entry name" value="REVERSE TRANSCRIPTASES"/>
    <property type="match status" value="1"/>
</dbReference>
<proteinExistence type="predicted"/>
<evidence type="ECO:0000313" key="1">
    <source>
        <dbReference type="EMBL" id="KAJ8036770.1"/>
    </source>
</evidence>
<name>A0A9Q1C230_HOLLE</name>
<dbReference type="OrthoDB" id="416119at2759"/>
<gene>
    <name evidence="1" type="ORF">HOLleu_17404</name>
</gene>
<keyword evidence="2" id="KW-1185">Reference proteome</keyword>
<dbReference type="AlphaFoldDB" id="A0A9Q1C230"/>